<dbReference type="EC" id="2.7.1.39" evidence="3 13"/>
<evidence type="ECO:0000256" key="9">
    <source>
        <dbReference type="ARBA" id="ARBA00022777"/>
    </source>
</evidence>
<comment type="caution">
    <text evidence="16">The sequence shown here is derived from an EMBL/GenBank/DDBJ whole genome shotgun (WGS) entry which is preliminary data.</text>
</comment>
<dbReference type="SUPFAM" id="SSF55060">
    <property type="entry name" value="GHMP Kinase, C-terminal domain"/>
    <property type="match status" value="1"/>
</dbReference>
<dbReference type="RefSeq" id="WP_190434145.1">
    <property type="nucleotide sequence ID" value="NZ_JAMPKM010000002.1"/>
</dbReference>
<evidence type="ECO:0000256" key="5">
    <source>
        <dbReference type="ARBA" id="ARBA00022605"/>
    </source>
</evidence>
<evidence type="ECO:0000256" key="3">
    <source>
        <dbReference type="ARBA" id="ARBA00012078"/>
    </source>
</evidence>
<dbReference type="Gene3D" id="3.30.70.890">
    <property type="entry name" value="GHMP kinase, C-terminal domain"/>
    <property type="match status" value="1"/>
</dbReference>
<evidence type="ECO:0000259" key="14">
    <source>
        <dbReference type="Pfam" id="PF00288"/>
    </source>
</evidence>
<dbReference type="Proteomes" id="UP001464891">
    <property type="component" value="Unassembled WGS sequence"/>
</dbReference>
<feature type="binding site" evidence="13">
    <location>
        <begin position="95"/>
        <end position="105"/>
    </location>
    <ligand>
        <name>ATP</name>
        <dbReference type="ChEBI" id="CHEBI:30616"/>
    </ligand>
</feature>
<evidence type="ECO:0000256" key="6">
    <source>
        <dbReference type="ARBA" id="ARBA00022679"/>
    </source>
</evidence>
<evidence type="ECO:0000256" key="11">
    <source>
        <dbReference type="ARBA" id="ARBA00049375"/>
    </source>
</evidence>
<dbReference type="GO" id="GO:0004413">
    <property type="term" value="F:homoserine kinase activity"/>
    <property type="evidence" value="ECO:0007669"/>
    <property type="project" value="UniProtKB-EC"/>
</dbReference>
<keyword evidence="10 13" id="KW-0067">ATP-binding</keyword>
<protein>
    <recommendedName>
        <fullName evidence="4 13">Homoserine kinase</fullName>
        <shortName evidence="13">HK</shortName>
        <shortName evidence="13">HSK</shortName>
        <ecNumber evidence="3 13">2.7.1.39</ecNumber>
    </recommendedName>
</protein>
<dbReference type="PANTHER" id="PTHR20861">
    <property type="entry name" value="HOMOSERINE/4-DIPHOSPHOCYTIDYL-2-C-METHYL-D-ERYTHRITOL KINASE"/>
    <property type="match status" value="1"/>
</dbReference>
<dbReference type="PIRSF" id="PIRSF000676">
    <property type="entry name" value="Homoser_kin"/>
    <property type="match status" value="1"/>
</dbReference>
<dbReference type="InterPro" id="IPR006204">
    <property type="entry name" value="GHMP_kinase_N_dom"/>
</dbReference>
<evidence type="ECO:0000256" key="12">
    <source>
        <dbReference type="ARBA" id="ARBA00049954"/>
    </source>
</evidence>
<comment type="pathway">
    <text evidence="1 13">Amino-acid biosynthesis; L-threonine biosynthesis; L-threonine from L-aspartate: step 4/5.</text>
</comment>
<evidence type="ECO:0000256" key="7">
    <source>
        <dbReference type="ARBA" id="ARBA00022697"/>
    </source>
</evidence>
<evidence type="ECO:0000256" key="1">
    <source>
        <dbReference type="ARBA" id="ARBA00005015"/>
    </source>
</evidence>
<comment type="similarity">
    <text evidence="2 13">Belongs to the GHMP kinase family. Homoserine kinase subfamily.</text>
</comment>
<dbReference type="Pfam" id="PF08544">
    <property type="entry name" value="GHMP_kinases_C"/>
    <property type="match status" value="1"/>
</dbReference>
<reference evidence="16 17" key="1">
    <citation type="submission" date="2022-04" db="EMBL/GenBank/DDBJ databases">
        <title>Positive selection, recombination, and allopatry shape intraspecific diversity of widespread and dominant cyanobacteria.</title>
        <authorList>
            <person name="Wei J."/>
            <person name="Shu W."/>
            <person name="Hu C."/>
        </authorList>
    </citation>
    <scope>NUCLEOTIDE SEQUENCE [LARGE SCALE GENOMIC DNA]</scope>
    <source>
        <strain evidence="16 17">GB2-A4</strain>
    </source>
</reference>
<dbReference type="InterPro" id="IPR006203">
    <property type="entry name" value="GHMP_knse_ATP-bd_CS"/>
</dbReference>
<feature type="domain" description="GHMP kinase C-terminal" evidence="15">
    <location>
        <begin position="211"/>
        <end position="286"/>
    </location>
</feature>
<name>A0ABV0J4G3_9CYAN</name>
<dbReference type="PROSITE" id="PS00627">
    <property type="entry name" value="GHMP_KINASES_ATP"/>
    <property type="match status" value="1"/>
</dbReference>
<proteinExistence type="inferred from homology"/>
<dbReference type="InterPro" id="IPR013750">
    <property type="entry name" value="GHMP_kinase_C_dom"/>
</dbReference>
<comment type="function">
    <text evidence="12 13">Catalyzes the ATP-dependent phosphorylation of L-homoserine to L-homoserine phosphate.</text>
</comment>
<dbReference type="InterPro" id="IPR014721">
    <property type="entry name" value="Ribsml_uS5_D2-typ_fold_subgr"/>
</dbReference>
<dbReference type="InterPro" id="IPR000870">
    <property type="entry name" value="Homoserine_kinase"/>
</dbReference>
<keyword evidence="9 13" id="KW-0418">Kinase</keyword>
<comment type="catalytic activity">
    <reaction evidence="11 13">
        <text>L-homoserine + ATP = O-phospho-L-homoserine + ADP + H(+)</text>
        <dbReference type="Rhea" id="RHEA:13985"/>
        <dbReference type="ChEBI" id="CHEBI:15378"/>
        <dbReference type="ChEBI" id="CHEBI:30616"/>
        <dbReference type="ChEBI" id="CHEBI:57476"/>
        <dbReference type="ChEBI" id="CHEBI:57590"/>
        <dbReference type="ChEBI" id="CHEBI:456216"/>
        <dbReference type="EC" id="2.7.1.39"/>
    </reaction>
</comment>
<keyword evidence="7 13" id="KW-0791">Threonine biosynthesis</keyword>
<evidence type="ECO:0000259" key="15">
    <source>
        <dbReference type="Pfam" id="PF08544"/>
    </source>
</evidence>
<dbReference type="PRINTS" id="PR00958">
    <property type="entry name" value="HOMSERKINASE"/>
</dbReference>
<keyword evidence="8 13" id="KW-0547">Nucleotide-binding</keyword>
<dbReference type="HAMAP" id="MF_00384">
    <property type="entry name" value="Homoser_kinase"/>
    <property type="match status" value="1"/>
</dbReference>
<comment type="subcellular location">
    <subcellularLocation>
        <location evidence="13">Cytoplasm</location>
    </subcellularLocation>
</comment>
<keyword evidence="17" id="KW-1185">Reference proteome</keyword>
<dbReference type="Pfam" id="PF00288">
    <property type="entry name" value="GHMP_kinases_N"/>
    <property type="match status" value="1"/>
</dbReference>
<dbReference type="PANTHER" id="PTHR20861:SF1">
    <property type="entry name" value="HOMOSERINE KINASE"/>
    <property type="match status" value="1"/>
</dbReference>
<evidence type="ECO:0000256" key="2">
    <source>
        <dbReference type="ARBA" id="ARBA00007370"/>
    </source>
</evidence>
<evidence type="ECO:0000256" key="13">
    <source>
        <dbReference type="HAMAP-Rule" id="MF_00384"/>
    </source>
</evidence>
<dbReference type="SUPFAM" id="SSF54211">
    <property type="entry name" value="Ribosomal protein S5 domain 2-like"/>
    <property type="match status" value="1"/>
</dbReference>
<evidence type="ECO:0000256" key="8">
    <source>
        <dbReference type="ARBA" id="ARBA00022741"/>
    </source>
</evidence>
<dbReference type="NCBIfam" id="NF002288">
    <property type="entry name" value="PRK01212.1-4"/>
    <property type="match status" value="1"/>
</dbReference>
<evidence type="ECO:0000256" key="4">
    <source>
        <dbReference type="ARBA" id="ARBA00017858"/>
    </source>
</evidence>
<organism evidence="16 17">
    <name type="scientific">Trichocoleus desertorum GB2-A4</name>
    <dbReference type="NCBI Taxonomy" id="2933944"/>
    <lineage>
        <taxon>Bacteria</taxon>
        <taxon>Bacillati</taxon>
        <taxon>Cyanobacteriota</taxon>
        <taxon>Cyanophyceae</taxon>
        <taxon>Leptolyngbyales</taxon>
        <taxon>Trichocoleusaceae</taxon>
        <taxon>Trichocoleus</taxon>
    </lineage>
</organism>
<dbReference type="Gene3D" id="3.30.230.10">
    <property type="match status" value="1"/>
</dbReference>
<feature type="domain" description="GHMP kinase N-terminal" evidence="14">
    <location>
        <begin position="66"/>
        <end position="148"/>
    </location>
</feature>
<evidence type="ECO:0000256" key="10">
    <source>
        <dbReference type="ARBA" id="ARBA00022840"/>
    </source>
</evidence>
<dbReference type="NCBIfam" id="TIGR00191">
    <property type="entry name" value="thrB"/>
    <property type="match status" value="1"/>
</dbReference>
<gene>
    <name evidence="13 16" type="primary">thrB</name>
    <name evidence="16" type="ORF">NC998_06010</name>
</gene>
<sequence>MSLSSTVTVTVPATTANIGPGFDCLGAALTIYNQFQFAQLRTNTEQQVDITVEGLEADRVNRDESNLAYQAFVKLYEHLGQTPPPVEINIQLGVPLARGLGSSATAIVGGLVGANAFAGSPLSAAEVMQLAIAMEGHPDNVVPALVGGCRLAATTSEGKWEICEIPWHSDIVPVVAIPNFELSTAEARRVLPSDYSRADAIFNTAHLGLLVRALETGNGKWLRAALQDRIHQPYRQTLIPGYNAVQDTAIAAGAYGLVISGAGPTLLALTSSQEAANVEAAIANTWIEQGVTPLVKALKIDSTGATTKEA</sequence>
<dbReference type="InterPro" id="IPR036554">
    <property type="entry name" value="GHMP_kinase_C_sf"/>
</dbReference>
<keyword evidence="5 13" id="KW-0028">Amino-acid biosynthesis</keyword>
<dbReference type="EMBL" id="JAMPKM010000002">
    <property type="protein sequence ID" value="MEP0816645.1"/>
    <property type="molecule type" value="Genomic_DNA"/>
</dbReference>
<keyword evidence="13" id="KW-0963">Cytoplasm</keyword>
<keyword evidence="6 13" id="KW-0808">Transferase</keyword>
<evidence type="ECO:0000313" key="17">
    <source>
        <dbReference type="Proteomes" id="UP001464891"/>
    </source>
</evidence>
<evidence type="ECO:0000313" key="16">
    <source>
        <dbReference type="EMBL" id="MEP0816645.1"/>
    </source>
</evidence>
<accession>A0ABV0J4G3</accession>
<dbReference type="InterPro" id="IPR020568">
    <property type="entry name" value="Ribosomal_Su5_D2-typ_SF"/>
</dbReference>